<accession>A0AAV2RVN0</accession>
<feature type="transmembrane region" description="Helical" evidence="7">
    <location>
        <begin position="263"/>
        <end position="285"/>
    </location>
</feature>
<dbReference type="AlphaFoldDB" id="A0AAV2RVN0"/>
<feature type="compositionally biased region" description="Low complexity" evidence="6">
    <location>
        <begin position="373"/>
        <end position="386"/>
    </location>
</feature>
<feature type="transmembrane region" description="Helical" evidence="7">
    <location>
        <begin position="165"/>
        <end position="186"/>
    </location>
</feature>
<dbReference type="Gene3D" id="1.20.144.10">
    <property type="entry name" value="Phosphatidic acid phosphatase type 2/haloperoxidase"/>
    <property type="match status" value="1"/>
</dbReference>
<feature type="compositionally biased region" description="Polar residues" evidence="6">
    <location>
        <begin position="494"/>
        <end position="509"/>
    </location>
</feature>
<dbReference type="GO" id="GO:0006644">
    <property type="term" value="P:phospholipid metabolic process"/>
    <property type="evidence" value="ECO:0007669"/>
    <property type="project" value="InterPro"/>
</dbReference>
<comment type="subcellular location">
    <subcellularLocation>
        <location evidence="1">Membrane</location>
        <topology evidence="1">Multi-pass membrane protein</topology>
    </subcellularLocation>
</comment>
<dbReference type="EMBL" id="CAXKWB010032046">
    <property type="protein sequence ID" value="CAL4140728.1"/>
    <property type="molecule type" value="Genomic_DNA"/>
</dbReference>
<feature type="region of interest" description="Disordered" evidence="6">
    <location>
        <begin position="494"/>
        <end position="539"/>
    </location>
</feature>
<comment type="similarity">
    <text evidence="2">Belongs to the PA-phosphatase related phosphoesterase family.</text>
</comment>
<feature type="compositionally biased region" description="Polar residues" evidence="6">
    <location>
        <begin position="453"/>
        <end position="464"/>
    </location>
</feature>
<feature type="domain" description="Phosphatidic acid phosphatase type 2/haloperoxidase" evidence="8">
    <location>
        <begin position="165"/>
        <end position="312"/>
    </location>
</feature>
<keyword evidence="10" id="KW-1185">Reference proteome</keyword>
<feature type="transmembrane region" description="Helical" evidence="7">
    <location>
        <begin position="193"/>
        <end position="211"/>
    </location>
</feature>
<feature type="transmembrane region" description="Helical" evidence="7">
    <location>
        <begin position="36"/>
        <end position="58"/>
    </location>
</feature>
<dbReference type="SUPFAM" id="SSF48317">
    <property type="entry name" value="Acid phosphatase/Vanadium-dependent haloperoxidase"/>
    <property type="match status" value="1"/>
</dbReference>
<feature type="compositionally biased region" description="Pro residues" evidence="6">
    <location>
        <begin position="435"/>
        <end position="446"/>
    </location>
</feature>
<evidence type="ECO:0000256" key="2">
    <source>
        <dbReference type="ARBA" id="ARBA00008816"/>
    </source>
</evidence>
<organism evidence="9 10">
    <name type="scientific">Meganyctiphanes norvegica</name>
    <name type="common">Northern krill</name>
    <name type="synonym">Thysanopoda norvegica</name>
    <dbReference type="NCBI Taxonomy" id="48144"/>
    <lineage>
        <taxon>Eukaryota</taxon>
        <taxon>Metazoa</taxon>
        <taxon>Ecdysozoa</taxon>
        <taxon>Arthropoda</taxon>
        <taxon>Crustacea</taxon>
        <taxon>Multicrustacea</taxon>
        <taxon>Malacostraca</taxon>
        <taxon>Eumalacostraca</taxon>
        <taxon>Eucarida</taxon>
        <taxon>Euphausiacea</taxon>
        <taxon>Euphausiidae</taxon>
        <taxon>Meganyctiphanes</taxon>
    </lineage>
</organism>
<dbReference type="Pfam" id="PF01569">
    <property type="entry name" value="PAP2"/>
    <property type="match status" value="1"/>
</dbReference>
<evidence type="ECO:0000256" key="7">
    <source>
        <dbReference type="SAM" id="Phobius"/>
    </source>
</evidence>
<evidence type="ECO:0000256" key="5">
    <source>
        <dbReference type="ARBA" id="ARBA00023136"/>
    </source>
</evidence>
<name>A0AAV2RVN0_MEGNR</name>
<reference evidence="9 10" key="1">
    <citation type="submission" date="2024-05" db="EMBL/GenBank/DDBJ databases">
        <authorList>
            <person name="Wallberg A."/>
        </authorList>
    </citation>
    <scope>NUCLEOTIDE SEQUENCE [LARGE SCALE GENOMIC DNA]</scope>
</reference>
<dbReference type="SMART" id="SM00014">
    <property type="entry name" value="acidPPc"/>
    <property type="match status" value="1"/>
</dbReference>
<evidence type="ECO:0000256" key="3">
    <source>
        <dbReference type="ARBA" id="ARBA00022692"/>
    </source>
</evidence>
<feature type="region of interest" description="Disordered" evidence="6">
    <location>
        <begin position="427"/>
        <end position="466"/>
    </location>
</feature>
<proteinExistence type="inferred from homology"/>
<dbReference type="GO" id="GO:0016020">
    <property type="term" value="C:membrane"/>
    <property type="evidence" value="ECO:0007669"/>
    <property type="project" value="UniProtKB-SubCell"/>
</dbReference>
<keyword evidence="3 7" id="KW-0812">Transmembrane</keyword>
<dbReference type="PANTHER" id="PTHR10165:SF35">
    <property type="entry name" value="RE23632P"/>
    <property type="match status" value="1"/>
</dbReference>
<evidence type="ECO:0000313" key="10">
    <source>
        <dbReference type="Proteomes" id="UP001497623"/>
    </source>
</evidence>
<dbReference type="Proteomes" id="UP001497623">
    <property type="component" value="Unassembled WGS sequence"/>
</dbReference>
<evidence type="ECO:0000256" key="4">
    <source>
        <dbReference type="ARBA" id="ARBA00022989"/>
    </source>
</evidence>
<dbReference type="InterPro" id="IPR000326">
    <property type="entry name" value="PAP2/HPO"/>
</dbReference>
<dbReference type="InterPro" id="IPR043216">
    <property type="entry name" value="PAP-like"/>
</dbReference>
<feature type="transmembrane region" description="Helical" evidence="7">
    <location>
        <begin position="297"/>
        <end position="316"/>
    </location>
</feature>
<keyword evidence="4 7" id="KW-1133">Transmembrane helix</keyword>
<evidence type="ECO:0000256" key="6">
    <source>
        <dbReference type="SAM" id="MobiDB-lite"/>
    </source>
</evidence>
<dbReference type="PANTHER" id="PTHR10165">
    <property type="entry name" value="LIPID PHOSPHATE PHOSPHATASE"/>
    <property type="match status" value="1"/>
</dbReference>
<dbReference type="InterPro" id="IPR036938">
    <property type="entry name" value="PAP2/HPO_sf"/>
</dbReference>
<feature type="transmembrane region" description="Helical" evidence="7">
    <location>
        <begin position="115"/>
        <end position="139"/>
    </location>
</feature>
<gene>
    <name evidence="9" type="ORF">MNOR_LOCUS28676</name>
</gene>
<keyword evidence="5 7" id="KW-0472">Membrane</keyword>
<feature type="region of interest" description="Disordered" evidence="6">
    <location>
        <begin position="335"/>
        <end position="391"/>
    </location>
</feature>
<dbReference type="GO" id="GO:0046839">
    <property type="term" value="P:phospholipid dephosphorylation"/>
    <property type="evidence" value="ECO:0007669"/>
    <property type="project" value="TreeGrafter"/>
</dbReference>
<evidence type="ECO:0000256" key="1">
    <source>
        <dbReference type="ARBA" id="ARBA00004141"/>
    </source>
</evidence>
<feature type="transmembrane region" description="Helical" evidence="7">
    <location>
        <begin position="236"/>
        <end position="256"/>
    </location>
</feature>
<sequence length="539" mass="58894">MRGIGDRESDGSRGVSVVGVRTGKHGQAIAVVRNPLLVPLAFIEILVAGGLLALNYCLRFDPVIRDDCDMVNFTSVILDCKDNSYLYRPYYAYQEDHETHDLTKTSGATFHLPEWAFFTSLFVTPILMVILVEGVRYFFPARKVKDVATWKYVLAPAYRRIPRFIYGYILGLGIVGVVVSCLKLLIPMARPHFLSLCGMTLPSCVAGGIWYPSATCSTGSTGDFSLSDQREGLRSFPSYHATLASYGGVWLCAYITKAARVPGVYGGPQVLNSGILIMAIVGGSHRLVTGYSHPSDIIIGAIIGALAALIVVFRILNGFKEHKWKLHKSRNDNGLLPIQPLDQPNKEQGKALPAKTLPSAPWDTPDTHNNPVGELSVSDIGSSSSDSELEDEVDYNALTMQSESFPIIPRAKRSTVVNPYKEASEAVNSNFGPSNAPPAPPLPPPSYRRQEPQAWTTQASQDSRYNVPRQRYSAPAFPQSLAAPAYTPPGTNYSTARSLRFTSASSPQSPYGREDGGVLNLAYDSETLPRSRTETSSYF</sequence>
<evidence type="ECO:0000313" key="9">
    <source>
        <dbReference type="EMBL" id="CAL4140728.1"/>
    </source>
</evidence>
<protein>
    <recommendedName>
        <fullName evidence="8">Phosphatidic acid phosphatase type 2/haloperoxidase domain-containing protein</fullName>
    </recommendedName>
</protein>
<comment type="caution">
    <text evidence="9">The sequence shown here is derived from an EMBL/GenBank/DDBJ whole genome shotgun (WGS) entry which is preliminary data.</text>
</comment>
<evidence type="ECO:0000259" key="8">
    <source>
        <dbReference type="SMART" id="SM00014"/>
    </source>
</evidence>
<dbReference type="GO" id="GO:0008195">
    <property type="term" value="F:phosphatidate phosphatase activity"/>
    <property type="evidence" value="ECO:0007669"/>
    <property type="project" value="TreeGrafter"/>
</dbReference>